<protein>
    <submittedName>
        <fullName evidence="3">Uncharacterized protein</fullName>
    </submittedName>
</protein>
<dbReference type="Proteomes" id="UP000023152">
    <property type="component" value="Unassembled WGS sequence"/>
</dbReference>
<gene>
    <name evidence="3" type="ORF">RFI_11384</name>
</gene>
<sequence>MFGALHTKFQILCIWDTKIDGNEKTNNTITKLTQELEKARLENADLQNLLISLQQQYEELLDSKGVNNNSQHKEKQMDGNQNNTRTGYPMGKLTKIIDVMEEEVRMLKMELLKKDLEIKRLQKQINQKYEAYINTKLRNAEIHITFCYFFYLLCCLLLLQRMEEIQKNTEIISVQLWEEREKNKKISKEFEEYKNELESNMQKLKASHIQMCEELNAIKDEDIQKTAQINLLRKHISKSNLYGTSPPQVQREYKKNTLLSSSQNHKSKSC</sequence>
<evidence type="ECO:0000256" key="1">
    <source>
        <dbReference type="SAM" id="Coils"/>
    </source>
</evidence>
<evidence type="ECO:0000256" key="2">
    <source>
        <dbReference type="SAM" id="Phobius"/>
    </source>
</evidence>
<evidence type="ECO:0000313" key="3">
    <source>
        <dbReference type="EMBL" id="ETO25751.1"/>
    </source>
</evidence>
<comment type="caution">
    <text evidence="3">The sequence shown here is derived from an EMBL/GenBank/DDBJ whole genome shotgun (WGS) entry which is preliminary data.</text>
</comment>
<dbReference type="EMBL" id="ASPP01008306">
    <property type="protein sequence ID" value="ETO25751.1"/>
    <property type="molecule type" value="Genomic_DNA"/>
</dbReference>
<reference evidence="3 4" key="1">
    <citation type="journal article" date="2013" name="Curr. Biol.">
        <title>The Genome of the Foraminiferan Reticulomyxa filosa.</title>
        <authorList>
            <person name="Glockner G."/>
            <person name="Hulsmann N."/>
            <person name="Schleicher M."/>
            <person name="Noegel A.A."/>
            <person name="Eichinger L."/>
            <person name="Gallinger C."/>
            <person name="Pawlowski J."/>
            <person name="Sierra R."/>
            <person name="Euteneuer U."/>
            <person name="Pillet L."/>
            <person name="Moustafa A."/>
            <person name="Platzer M."/>
            <person name="Groth M."/>
            <person name="Szafranski K."/>
            <person name="Schliwa M."/>
        </authorList>
    </citation>
    <scope>NUCLEOTIDE SEQUENCE [LARGE SCALE GENOMIC DNA]</scope>
</reference>
<evidence type="ECO:0000313" key="4">
    <source>
        <dbReference type="Proteomes" id="UP000023152"/>
    </source>
</evidence>
<feature type="transmembrane region" description="Helical" evidence="2">
    <location>
        <begin position="142"/>
        <end position="159"/>
    </location>
</feature>
<keyword evidence="2" id="KW-0812">Transmembrane</keyword>
<organism evidence="3 4">
    <name type="scientific">Reticulomyxa filosa</name>
    <dbReference type="NCBI Taxonomy" id="46433"/>
    <lineage>
        <taxon>Eukaryota</taxon>
        <taxon>Sar</taxon>
        <taxon>Rhizaria</taxon>
        <taxon>Retaria</taxon>
        <taxon>Foraminifera</taxon>
        <taxon>Monothalamids</taxon>
        <taxon>Reticulomyxidae</taxon>
        <taxon>Reticulomyxa</taxon>
    </lineage>
</organism>
<keyword evidence="1" id="KW-0175">Coiled coil</keyword>
<dbReference type="AlphaFoldDB" id="X6NID5"/>
<accession>X6NID5</accession>
<feature type="coiled-coil region" evidence="1">
    <location>
        <begin position="22"/>
        <end position="63"/>
    </location>
</feature>
<name>X6NID5_RETFI</name>
<feature type="coiled-coil region" evidence="1">
    <location>
        <begin position="176"/>
        <end position="214"/>
    </location>
</feature>
<keyword evidence="2" id="KW-0472">Membrane</keyword>
<keyword evidence="2" id="KW-1133">Transmembrane helix</keyword>
<proteinExistence type="predicted"/>
<keyword evidence="4" id="KW-1185">Reference proteome</keyword>